<sequence length="83" mass="9636">MNKEQLDSLQEKAKPLLETKFFIEMNNLEIKEYIFSEISRTFGIGDPMQYSIKGKLTSDNGDEIIIDLSKVVKLIENHFEKNP</sequence>
<name>A0ABM9AVF4_9BACT</name>
<dbReference type="RefSeq" id="WP_238808831.1">
    <property type="nucleotide sequence ID" value="NZ_CAKLPY010000010.1"/>
</dbReference>
<accession>A0ABM9AVF4</accession>
<organism evidence="1 2">
    <name type="scientific">Emticicia aquatica</name>
    <dbReference type="NCBI Taxonomy" id="1681835"/>
    <lineage>
        <taxon>Bacteria</taxon>
        <taxon>Pseudomonadati</taxon>
        <taxon>Bacteroidota</taxon>
        <taxon>Cytophagia</taxon>
        <taxon>Cytophagales</taxon>
        <taxon>Leadbetterellaceae</taxon>
        <taxon>Emticicia</taxon>
    </lineage>
</organism>
<evidence type="ECO:0000313" key="2">
    <source>
        <dbReference type="Proteomes" id="UP000837932"/>
    </source>
</evidence>
<evidence type="ECO:0000313" key="1">
    <source>
        <dbReference type="EMBL" id="CAH0998023.1"/>
    </source>
</evidence>
<dbReference type="Proteomes" id="UP000837932">
    <property type="component" value="Unassembled WGS sequence"/>
</dbReference>
<reference evidence="1" key="1">
    <citation type="submission" date="2021-12" db="EMBL/GenBank/DDBJ databases">
        <authorList>
            <person name="Rodrigo-Torres L."/>
            <person name="Arahal R. D."/>
            <person name="Lucena T."/>
        </authorList>
    </citation>
    <scope>NUCLEOTIDE SEQUENCE</scope>
    <source>
        <strain evidence="1">CECT 8858</strain>
    </source>
</reference>
<proteinExistence type="predicted"/>
<gene>
    <name evidence="1" type="ORF">EMA8858_04158</name>
</gene>
<comment type="caution">
    <text evidence="1">The sequence shown here is derived from an EMBL/GenBank/DDBJ whole genome shotgun (WGS) entry which is preliminary data.</text>
</comment>
<protein>
    <submittedName>
        <fullName evidence="1">Uncharacterized protein</fullName>
    </submittedName>
</protein>
<keyword evidence="2" id="KW-1185">Reference proteome</keyword>
<dbReference type="EMBL" id="CAKLPY010000010">
    <property type="protein sequence ID" value="CAH0998023.1"/>
    <property type="molecule type" value="Genomic_DNA"/>
</dbReference>